<protein>
    <recommendedName>
        <fullName evidence="1">Anti-sigma-28 factor FlgM C-terminal domain-containing protein</fullName>
    </recommendedName>
</protein>
<evidence type="ECO:0000259" key="1">
    <source>
        <dbReference type="Pfam" id="PF04316"/>
    </source>
</evidence>
<dbReference type="InterPro" id="IPR035890">
    <property type="entry name" value="Anti-sigma-28_factor_FlgM_sf"/>
</dbReference>
<feature type="domain" description="Anti-sigma-28 factor FlgM C-terminal" evidence="1">
    <location>
        <begin position="35"/>
        <end position="94"/>
    </location>
</feature>
<dbReference type="STRING" id="29343.CCDG5_0378"/>
<evidence type="ECO:0000313" key="2">
    <source>
        <dbReference type="EMBL" id="CDZ23517.1"/>
    </source>
</evidence>
<accession>A0A078KLZ6</accession>
<sequence length="103" mass="11488">MKINGLQPQEVYKTYVNNIYKSGAEIKKAVISDTDSLTISQQSSDLYEARRLADESGILDVNEEGREERIEELKSLIDSGQYNVSAEDVAKSIVSGKIFDNRA</sequence>
<keyword evidence="3" id="KW-1185">Reference proteome</keyword>
<dbReference type="EMBL" id="LM995447">
    <property type="protein sequence ID" value="CDZ23517.1"/>
    <property type="molecule type" value="Genomic_DNA"/>
</dbReference>
<organism evidence="2 3">
    <name type="scientific">[Clostridium] cellulosi</name>
    <dbReference type="NCBI Taxonomy" id="29343"/>
    <lineage>
        <taxon>Bacteria</taxon>
        <taxon>Bacillati</taxon>
        <taxon>Bacillota</taxon>
        <taxon>Clostridia</taxon>
        <taxon>Eubacteriales</taxon>
        <taxon>Oscillospiraceae</taxon>
        <taxon>Oscillospiraceae incertae sedis</taxon>
    </lineage>
</organism>
<dbReference type="Gene3D" id="6.10.140.30">
    <property type="entry name" value="Anti-sigma-28 factor FlgM"/>
    <property type="match status" value="1"/>
</dbReference>
<gene>
    <name evidence="2" type="ORF">CCDG5_0378</name>
</gene>
<dbReference type="SUPFAM" id="SSF101498">
    <property type="entry name" value="Anti-sigma factor FlgM"/>
    <property type="match status" value="1"/>
</dbReference>
<evidence type="ECO:0000313" key="3">
    <source>
        <dbReference type="Proteomes" id="UP000032431"/>
    </source>
</evidence>
<dbReference type="KEGG" id="ccel:CCDG5_0378"/>
<reference evidence="3" key="1">
    <citation type="submission" date="2014-07" db="EMBL/GenBank/DDBJ databases">
        <authorList>
            <person name="Wibberg D."/>
        </authorList>
    </citation>
    <scope>NUCLEOTIDE SEQUENCE [LARGE SCALE GENOMIC DNA]</scope>
    <source>
        <strain evidence="3">DG5</strain>
    </source>
</reference>
<dbReference type="InterPro" id="IPR031316">
    <property type="entry name" value="FlgM_C"/>
</dbReference>
<dbReference type="AlphaFoldDB" id="A0A078KLZ6"/>
<dbReference type="Pfam" id="PF04316">
    <property type="entry name" value="FlgM"/>
    <property type="match status" value="1"/>
</dbReference>
<dbReference type="Proteomes" id="UP000032431">
    <property type="component" value="Chromosome I"/>
</dbReference>
<name>A0A078KLZ6_9FIRM</name>
<dbReference type="HOGENOM" id="CLU_2258819_0_0_9"/>
<proteinExistence type="predicted"/>
<dbReference type="PATRIC" id="fig|29343.3.peg.394"/>